<dbReference type="AlphaFoldDB" id="A0A2S2NPU4"/>
<feature type="compositionally biased region" description="Basic and acidic residues" evidence="1">
    <location>
        <begin position="198"/>
        <end position="215"/>
    </location>
</feature>
<feature type="compositionally biased region" description="Acidic residues" evidence="1">
    <location>
        <begin position="173"/>
        <end position="197"/>
    </location>
</feature>
<name>A0A2S2NPU4_SCHGA</name>
<organism evidence="2">
    <name type="scientific">Schizaphis graminum</name>
    <name type="common">Green bug aphid</name>
    <dbReference type="NCBI Taxonomy" id="13262"/>
    <lineage>
        <taxon>Eukaryota</taxon>
        <taxon>Metazoa</taxon>
        <taxon>Ecdysozoa</taxon>
        <taxon>Arthropoda</taxon>
        <taxon>Hexapoda</taxon>
        <taxon>Insecta</taxon>
        <taxon>Pterygota</taxon>
        <taxon>Neoptera</taxon>
        <taxon>Paraneoptera</taxon>
        <taxon>Hemiptera</taxon>
        <taxon>Sternorrhyncha</taxon>
        <taxon>Aphidomorpha</taxon>
        <taxon>Aphidoidea</taxon>
        <taxon>Aphididae</taxon>
        <taxon>Aphidini</taxon>
        <taxon>Schizaphis</taxon>
    </lineage>
</organism>
<feature type="region of interest" description="Disordered" evidence="1">
    <location>
        <begin position="162"/>
        <end position="215"/>
    </location>
</feature>
<sequence>MTKYRRQLISWLKYEYFFIPHITNTYILVPMDGRCVSLFLSIFIVNFLSVTNEGKKLYIKDSLRVKPYDDRLDPKILQTVVVDALTARYKNRKMIDVSKSRYKWHMAWRGFKRFLTETILKVFCPSIVRDLRAIKLLKEMVSNDDVIRNKLNFVLPFNNSKTTKKGNDKKENSDEDSDEESNEEDDDDDRDEDDSTEEEKSNSKTRKKTLDDLFK</sequence>
<accession>A0A2S2NPU4</accession>
<evidence type="ECO:0000256" key="1">
    <source>
        <dbReference type="SAM" id="MobiDB-lite"/>
    </source>
</evidence>
<protein>
    <submittedName>
        <fullName evidence="2">Uncharacterized protein</fullName>
    </submittedName>
</protein>
<gene>
    <name evidence="2" type="ORF">g.4544</name>
</gene>
<evidence type="ECO:0000313" key="2">
    <source>
        <dbReference type="EMBL" id="MBY19195.1"/>
    </source>
</evidence>
<dbReference type="EMBL" id="GGMR01006576">
    <property type="protein sequence ID" value="MBY19195.1"/>
    <property type="molecule type" value="Transcribed_RNA"/>
</dbReference>
<proteinExistence type="predicted"/>
<reference evidence="2" key="1">
    <citation type="submission" date="2018-04" db="EMBL/GenBank/DDBJ databases">
        <title>Transcriptome of Schizaphis graminum biotype I.</title>
        <authorList>
            <person name="Scully E.D."/>
            <person name="Geib S.M."/>
            <person name="Palmer N.A."/>
            <person name="Koch K."/>
            <person name="Bradshaw J."/>
            <person name="Heng-Moss T."/>
            <person name="Sarath G."/>
        </authorList>
    </citation>
    <scope>NUCLEOTIDE SEQUENCE</scope>
</reference>